<organism evidence="1 2">
    <name type="scientific">Turneriella parva (strain ATCC BAA-1111 / DSM 21527 / NCTC 11395 / H)</name>
    <name type="common">Leptospira parva</name>
    <dbReference type="NCBI Taxonomy" id="869212"/>
    <lineage>
        <taxon>Bacteria</taxon>
        <taxon>Pseudomonadati</taxon>
        <taxon>Spirochaetota</taxon>
        <taxon>Spirochaetia</taxon>
        <taxon>Leptospirales</taxon>
        <taxon>Leptospiraceae</taxon>
        <taxon>Turneriella</taxon>
    </lineage>
</organism>
<dbReference type="Proteomes" id="UP000006048">
    <property type="component" value="Chromosome"/>
</dbReference>
<proteinExistence type="predicted"/>
<evidence type="ECO:0000313" key="2">
    <source>
        <dbReference type="Proteomes" id="UP000006048"/>
    </source>
</evidence>
<dbReference type="PATRIC" id="fig|869212.3.peg.3137"/>
<sequence>MEDLYTLTPSRSEQAQEMNRLVRLLAQSGKNNFKKFVYDPLYKAAWERRAADARKTLEHLRAELKNPAYRNTLAPNCKRMIGAAMAENLSVFGDTVLFFLEVIQIIPQVGEAKESAEFMSILKGPLGVWQKEQDERSAYLFDRELNNMQDAQIAEALEPVKLGVTEERARINAEIQRLYQQILIASRADNYKRAGQLLSRYMIEYSDAEDYAEKDVRKVIDALKARDKTFEESLNALLATDLYYRISQGIMKGDLRAAVRMIRKYAHIFEGNPNIRYYYEIDRLERMLYNVITKKDLWKFIKKA</sequence>
<dbReference type="STRING" id="869212.Turpa_3110"/>
<keyword evidence="2" id="KW-1185">Reference proteome</keyword>
<accession>I4B8Z2</accession>
<reference evidence="1 2" key="1">
    <citation type="submission" date="2012-06" db="EMBL/GenBank/DDBJ databases">
        <title>The complete chromosome of genome of Turneriella parva DSM 21527.</title>
        <authorList>
            <consortium name="US DOE Joint Genome Institute (JGI-PGF)"/>
            <person name="Lucas S."/>
            <person name="Han J."/>
            <person name="Lapidus A."/>
            <person name="Bruce D."/>
            <person name="Goodwin L."/>
            <person name="Pitluck S."/>
            <person name="Peters L."/>
            <person name="Kyrpides N."/>
            <person name="Mavromatis K."/>
            <person name="Ivanova N."/>
            <person name="Mikhailova N."/>
            <person name="Chertkov O."/>
            <person name="Detter J.C."/>
            <person name="Tapia R."/>
            <person name="Han C."/>
            <person name="Land M."/>
            <person name="Hauser L."/>
            <person name="Markowitz V."/>
            <person name="Cheng J.-F."/>
            <person name="Hugenholtz P."/>
            <person name="Woyke T."/>
            <person name="Wu D."/>
            <person name="Gronow S."/>
            <person name="Wellnitz S."/>
            <person name="Brambilla E."/>
            <person name="Klenk H.-P."/>
            <person name="Eisen J.A."/>
        </authorList>
    </citation>
    <scope>NUCLEOTIDE SEQUENCE [LARGE SCALE GENOMIC DNA]</scope>
    <source>
        <strain evidence="2">ATCC BAA-1111 / DSM 21527 / NCTC 11395 / H</strain>
    </source>
</reference>
<evidence type="ECO:0000313" key="1">
    <source>
        <dbReference type="EMBL" id="AFM13749.1"/>
    </source>
</evidence>
<name>I4B8Z2_TURPD</name>
<dbReference type="KEGG" id="tpx:Turpa_3110"/>
<protein>
    <submittedName>
        <fullName evidence="1">Uncharacterized protein</fullName>
    </submittedName>
</protein>
<dbReference type="OrthoDB" id="335905at2"/>
<gene>
    <name evidence="1" type="ordered locus">Turpa_3110</name>
</gene>
<dbReference type="EMBL" id="CP002959">
    <property type="protein sequence ID" value="AFM13749.1"/>
    <property type="molecule type" value="Genomic_DNA"/>
</dbReference>
<dbReference type="HOGENOM" id="CLU_911536_0_0_12"/>
<dbReference type="RefSeq" id="WP_014804249.1">
    <property type="nucleotide sequence ID" value="NC_018020.1"/>
</dbReference>
<dbReference type="AlphaFoldDB" id="I4B8Z2"/>